<feature type="transmembrane region" description="Helical" evidence="8">
    <location>
        <begin position="257"/>
        <end position="280"/>
    </location>
</feature>
<name>A0A9E7ZNE7_9HYPH</name>
<evidence type="ECO:0000256" key="6">
    <source>
        <dbReference type="ARBA" id="ARBA00022989"/>
    </source>
</evidence>
<keyword evidence="6 8" id="KW-1133">Transmembrane helix</keyword>
<feature type="transmembrane region" description="Helical" evidence="8">
    <location>
        <begin position="163"/>
        <end position="182"/>
    </location>
</feature>
<feature type="domain" description="ABC transmembrane type-1" evidence="9">
    <location>
        <begin position="74"/>
        <end position="280"/>
    </location>
</feature>
<dbReference type="PANTHER" id="PTHR42929:SF5">
    <property type="entry name" value="ABC TRANSPORTER PERMEASE PROTEIN"/>
    <property type="match status" value="1"/>
</dbReference>
<comment type="similarity">
    <text evidence="2">Belongs to the binding-protein-dependent transport system permease family. CysTW subfamily.</text>
</comment>
<dbReference type="CDD" id="cd06261">
    <property type="entry name" value="TM_PBP2"/>
    <property type="match status" value="2"/>
</dbReference>
<evidence type="ECO:0000256" key="1">
    <source>
        <dbReference type="ARBA" id="ARBA00004651"/>
    </source>
</evidence>
<evidence type="ECO:0000313" key="10">
    <source>
        <dbReference type="EMBL" id="UZF87214.1"/>
    </source>
</evidence>
<dbReference type="GO" id="GO:0005886">
    <property type="term" value="C:plasma membrane"/>
    <property type="evidence" value="ECO:0007669"/>
    <property type="project" value="UniProtKB-SubCell"/>
</dbReference>
<reference evidence="10" key="1">
    <citation type="submission" date="2022-08" db="EMBL/GenBank/DDBJ databases">
        <title>Complete Genome Sequences of 2 Bosea sp. soil isolates.</title>
        <authorList>
            <person name="Alvarez Arevalo M."/>
            <person name="Sterndorff E.B."/>
            <person name="Faurdal D."/>
            <person name="Joergensen T.S."/>
            <person name="Weber T."/>
        </authorList>
    </citation>
    <scope>NUCLEOTIDE SEQUENCE</scope>
    <source>
        <strain evidence="10">NBC_00436</strain>
    </source>
</reference>
<keyword evidence="5 8" id="KW-0812">Transmembrane</keyword>
<dbReference type="EMBL" id="CP102774">
    <property type="protein sequence ID" value="UZF87214.1"/>
    <property type="molecule type" value="Genomic_DNA"/>
</dbReference>
<evidence type="ECO:0000259" key="9">
    <source>
        <dbReference type="PROSITE" id="PS50928"/>
    </source>
</evidence>
<evidence type="ECO:0000256" key="4">
    <source>
        <dbReference type="ARBA" id="ARBA00022475"/>
    </source>
</evidence>
<feature type="transmembrane region" description="Helical" evidence="8">
    <location>
        <begin position="72"/>
        <end position="96"/>
    </location>
</feature>
<feature type="transmembrane region" description="Helical" evidence="8">
    <location>
        <begin position="215"/>
        <end position="237"/>
    </location>
</feature>
<proteinExistence type="inferred from homology"/>
<feature type="transmembrane region" description="Helical" evidence="8">
    <location>
        <begin position="313"/>
        <end position="338"/>
    </location>
</feature>
<dbReference type="InterPro" id="IPR035906">
    <property type="entry name" value="MetI-like_sf"/>
</dbReference>
<organism evidence="10">
    <name type="scientific">Bosea sp. NBC_00436</name>
    <dbReference type="NCBI Taxonomy" id="2969620"/>
    <lineage>
        <taxon>Bacteria</taxon>
        <taxon>Pseudomonadati</taxon>
        <taxon>Pseudomonadota</taxon>
        <taxon>Alphaproteobacteria</taxon>
        <taxon>Hyphomicrobiales</taxon>
        <taxon>Boseaceae</taxon>
        <taxon>Bosea</taxon>
    </lineage>
</organism>
<dbReference type="AlphaFoldDB" id="A0A9E7ZNE7"/>
<evidence type="ECO:0000256" key="3">
    <source>
        <dbReference type="ARBA" id="ARBA00022448"/>
    </source>
</evidence>
<protein>
    <submittedName>
        <fullName evidence="10">ABC transporter permease subunit</fullName>
    </submittedName>
</protein>
<keyword evidence="3 8" id="KW-0813">Transport</keyword>
<dbReference type="PANTHER" id="PTHR42929">
    <property type="entry name" value="INNER MEMBRANE ABC TRANSPORTER PERMEASE PROTEIN YDCU-RELATED-RELATED"/>
    <property type="match status" value="1"/>
</dbReference>
<keyword evidence="7 8" id="KW-0472">Membrane</keyword>
<feature type="transmembrane region" description="Helical" evidence="8">
    <location>
        <begin position="108"/>
        <end position="131"/>
    </location>
</feature>
<evidence type="ECO:0000256" key="5">
    <source>
        <dbReference type="ARBA" id="ARBA00022692"/>
    </source>
</evidence>
<keyword evidence="4" id="KW-1003">Cell membrane</keyword>
<dbReference type="Gene3D" id="1.10.3720.10">
    <property type="entry name" value="MetI-like"/>
    <property type="match status" value="2"/>
</dbReference>
<evidence type="ECO:0000256" key="8">
    <source>
        <dbReference type="RuleBase" id="RU363032"/>
    </source>
</evidence>
<feature type="transmembrane region" description="Helical" evidence="8">
    <location>
        <begin position="433"/>
        <end position="453"/>
    </location>
</feature>
<dbReference type="GO" id="GO:0055085">
    <property type="term" value="P:transmembrane transport"/>
    <property type="evidence" value="ECO:0007669"/>
    <property type="project" value="InterPro"/>
</dbReference>
<dbReference type="PROSITE" id="PS50928">
    <property type="entry name" value="ABC_TM1"/>
    <property type="match status" value="2"/>
</dbReference>
<feature type="transmembrane region" description="Helical" evidence="8">
    <location>
        <begin position="24"/>
        <end position="51"/>
    </location>
</feature>
<comment type="subcellular location">
    <subcellularLocation>
        <location evidence="1 8">Cell membrane</location>
        <topology evidence="1 8">Multi-pass membrane protein</topology>
    </subcellularLocation>
</comment>
<feature type="transmembrane region" description="Helical" evidence="8">
    <location>
        <begin position="407"/>
        <end position="427"/>
    </location>
</feature>
<feature type="domain" description="ABC transmembrane type-1" evidence="9">
    <location>
        <begin position="369"/>
        <end position="558"/>
    </location>
</feature>
<dbReference type="SUPFAM" id="SSF161098">
    <property type="entry name" value="MetI-like"/>
    <property type="match status" value="2"/>
</dbReference>
<dbReference type="InterPro" id="IPR000515">
    <property type="entry name" value="MetI-like"/>
</dbReference>
<evidence type="ECO:0000256" key="7">
    <source>
        <dbReference type="ARBA" id="ARBA00023136"/>
    </source>
</evidence>
<accession>A0A9E7ZNE7</accession>
<sequence>MTQVAAATQTAEPRLRGVGRGFPVWLGLVPFGLVLLVLFAVPVLSLLRLAFGEDGFTLEHFQRMAAVPVYRSVLLTTLGIAGLVTALAVVASYPLAYVMATVGPRMRGLLMMLVLLPFWTSALVRTTAWIILLQSNGVVNTLLMGTGLTSAPIAFVYNLSGVLIGMTHVLMPFIVLPLYAAFRNLELSTVQAAESLGAGPITIFRRIILPLTAPGVVAGAMIVFMNAIGFYLTPALMGGPGQTMIAQMVASNINTELNWPFAAALATVLLVATVTMLALFQRFFGLERLIEGGGSKAGQPFTLTSRGRSPGGWLAIVAAALVGAFLIAPIVVVFPMSLGSSPFLSFPPDNYSLTWYENFFTTGKWVAALMRSLQIAGLVVAISVVLGTLAALGVSRMRPRWRNTVETVFILPMIVPVIILAVGLYYLLAPTGLVGSIWGVTLGHVVLATPYVFITVRAALKSFDANFELAALGLGASWATMFRRVMLPAITPGIAAGAIFAFITSFDDVVIALFLTNIRSRTLPKLMYEGIAHEIDPTIIAASCLIILVTVLVLGANLLVTKRSTT</sequence>
<feature type="transmembrane region" description="Helical" evidence="8">
    <location>
        <begin position="375"/>
        <end position="395"/>
    </location>
</feature>
<gene>
    <name evidence="10" type="ORF">NWE54_26295</name>
</gene>
<feature type="transmembrane region" description="Helical" evidence="8">
    <location>
        <begin position="539"/>
        <end position="560"/>
    </location>
</feature>
<dbReference type="Pfam" id="PF00528">
    <property type="entry name" value="BPD_transp_1"/>
    <property type="match status" value="2"/>
</dbReference>
<evidence type="ECO:0000256" key="2">
    <source>
        <dbReference type="ARBA" id="ARBA00007069"/>
    </source>
</evidence>